<dbReference type="InterPro" id="IPR007512">
    <property type="entry name" value="Mic10"/>
</dbReference>
<dbReference type="Pfam" id="PF04418">
    <property type="entry name" value="DUF543"/>
    <property type="match status" value="1"/>
</dbReference>
<comment type="function">
    <text evidence="1 9">Component of the MICOS complex, a large protein complex of the mitochondrial inner membrane that plays crucial roles in the maintenance of crista junctions, inner membrane architecture, and formation of contact sites to the outer membrane.</text>
</comment>
<evidence type="ECO:0000313" key="10">
    <source>
        <dbReference type="EMBL" id="JAA73395.1"/>
    </source>
</evidence>
<evidence type="ECO:0000256" key="7">
    <source>
        <dbReference type="ARBA" id="ARBA00023128"/>
    </source>
</evidence>
<keyword evidence="5 9" id="KW-0999">Mitochondrion inner membrane</keyword>
<keyword evidence="7 9" id="KW-0496">Mitochondrion</keyword>
<keyword evidence="6 9" id="KW-1133">Transmembrane helix</keyword>
<protein>
    <recommendedName>
        <fullName evidence="9">MICOS complex subunit MIC10</fullName>
    </recommendedName>
</protein>
<sequence>RFLVSLLFYGSLVYGGYSTYSLSKTGRTRSEDVLGEKWDKCIADTLIKMGAGLGVGVVFSLVLFKRRAWPVVFGLGSGFGMGYNHCQHTFNESALLRAYTLKAKQKETATPTPAAPAHK</sequence>
<evidence type="ECO:0000256" key="3">
    <source>
        <dbReference type="ARBA" id="ARBA00006792"/>
    </source>
</evidence>
<name>A0A0K8RQV0_IXORI</name>
<dbReference type="AlphaFoldDB" id="A0A0K8RQV0"/>
<evidence type="ECO:0000256" key="5">
    <source>
        <dbReference type="ARBA" id="ARBA00022792"/>
    </source>
</evidence>
<evidence type="ECO:0000256" key="1">
    <source>
        <dbReference type="ARBA" id="ARBA00002689"/>
    </source>
</evidence>
<feature type="non-terminal residue" evidence="10">
    <location>
        <position position="1"/>
    </location>
</feature>
<comment type="subunit">
    <text evidence="9">Component of the mitochondrial contact site and cristae organizing system (MICOS) complex.</text>
</comment>
<accession>A0A0K8RQV0</accession>
<evidence type="ECO:0000256" key="6">
    <source>
        <dbReference type="ARBA" id="ARBA00022989"/>
    </source>
</evidence>
<evidence type="ECO:0000256" key="8">
    <source>
        <dbReference type="ARBA" id="ARBA00023136"/>
    </source>
</evidence>
<dbReference type="PANTHER" id="PTHR21304:SF0">
    <property type="entry name" value="MICOS COMPLEX SUBUNIT MIC10"/>
    <property type="match status" value="1"/>
</dbReference>
<evidence type="ECO:0000256" key="9">
    <source>
        <dbReference type="RuleBase" id="RU363011"/>
    </source>
</evidence>
<comment type="similarity">
    <text evidence="3 9">Belongs to the MICOS complex subunit Mic10 family.</text>
</comment>
<keyword evidence="4 9" id="KW-0812">Transmembrane</keyword>
<proteinExistence type="evidence at transcript level"/>
<reference evidence="10" key="1">
    <citation type="submission" date="2012-12" db="EMBL/GenBank/DDBJ databases">
        <title>Identification and characterization of a phenylalanine ammonia-lyase gene family in Isatis indigotica Fort.</title>
        <authorList>
            <person name="Liu Q."/>
            <person name="Chen J."/>
            <person name="Zhou X."/>
            <person name="Di P."/>
            <person name="Xiao Y."/>
            <person name="Xuan H."/>
            <person name="Zhang L."/>
            <person name="Chen W."/>
        </authorList>
    </citation>
    <scope>NUCLEOTIDE SEQUENCE</scope>
    <source>
        <tissue evidence="10">Salivary gland</tissue>
    </source>
</reference>
<evidence type="ECO:0000256" key="2">
    <source>
        <dbReference type="ARBA" id="ARBA00004434"/>
    </source>
</evidence>
<evidence type="ECO:0000256" key="4">
    <source>
        <dbReference type="ARBA" id="ARBA00022692"/>
    </source>
</evidence>
<dbReference type="EMBL" id="GADI01000413">
    <property type="protein sequence ID" value="JAA73395.1"/>
    <property type="molecule type" value="mRNA"/>
</dbReference>
<feature type="transmembrane region" description="Helical" evidence="9">
    <location>
        <begin position="45"/>
        <end position="64"/>
    </location>
</feature>
<keyword evidence="8 9" id="KW-0472">Membrane</keyword>
<dbReference type="PANTHER" id="PTHR21304">
    <property type="entry name" value="MICOS COMPLEX SUBUNIT MIC10"/>
    <property type="match status" value="1"/>
</dbReference>
<organism evidence="10">
    <name type="scientific">Ixodes ricinus</name>
    <name type="common">Common tick</name>
    <name type="synonym">Acarus ricinus</name>
    <dbReference type="NCBI Taxonomy" id="34613"/>
    <lineage>
        <taxon>Eukaryota</taxon>
        <taxon>Metazoa</taxon>
        <taxon>Ecdysozoa</taxon>
        <taxon>Arthropoda</taxon>
        <taxon>Chelicerata</taxon>
        <taxon>Arachnida</taxon>
        <taxon>Acari</taxon>
        <taxon>Parasitiformes</taxon>
        <taxon>Ixodida</taxon>
        <taxon>Ixodoidea</taxon>
        <taxon>Ixodidae</taxon>
        <taxon>Ixodinae</taxon>
        <taxon>Ixodes</taxon>
    </lineage>
</organism>
<comment type="subcellular location">
    <subcellularLocation>
        <location evidence="2 9">Mitochondrion inner membrane</location>
        <topology evidence="2 9">Single-pass membrane protein</topology>
    </subcellularLocation>
</comment>
<dbReference type="GO" id="GO:0061617">
    <property type="term" value="C:MICOS complex"/>
    <property type="evidence" value="ECO:0007669"/>
    <property type="project" value="UniProtKB-UniRule"/>
</dbReference>